<feature type="transmembrane region" description="Helical" evidence="1">
    <location>
        <begin position="12"/>
        <end position="35"/>
    </location>
</feature>
<evidence type="ECO:0000313" key="2">
    <source>
        <dbReference type="EMBL" id="RZC65528.1"/>
    </source>
</evidence>
<dbReference type="STRING" id="3469.A0A4Y7K0P2"/>
<keyword evidence="1" id="KW-0812">Transmembrane</keyword>
<reference evidence="2 3" key="1">
    <citation type="journal article" date="2018" name="Science">
        <title>The opium poppy genome and morphinan production.</title>
        <authorList>
            <person name="Guo L."/>
            <person name="Winzer T."/>
            <person name="Yang X."/>
            <person name="Li Y."/>
            <person name="Ning Z."/>
            <person name="He Z."/>
            <person name="Teodor R."/>
            <person name="Lu Y."/>
            <person name="Bowser T.A."/>
            <person name="Graham I.A."/>
            <person name="Ye K."/>
        </authorList>
    </citation>
    <scope>NUCLEOTIDE SEQUENCE [LARGE SCALE GENOMIC DNA]</scope>
    <source>
        <strain evidence="3">cv. HN1</strain>
        <tissue evidence="2">Leaves</tissue>
    </source>
</reference>
<dbReference type="Proteomes" id="UP000316621">
    <property type="component" value="Chromosome 6"/>
</dbReference>
<dbReference type="Gramene" id="RZC65528">
    <property type="protein sequence ID" value="RZC65528"/>
    <property type="gene ID" value="C5167_009218"/>
</dbReference>
<protein>
    <submittedName>
        <fullName evidence="2">Uncharacterized protein</fullName>
    </submittedName>
</protein>
<dbReference type="Gene3D" id="2.60.260.20">
    <property type="entry name" value="Urease metallochaperone UreE, N-terminal domain"/>
    <property type="match status" value="1"/>
</dbReference>
<proteinExistence type="predicted"/>
<keyword evidence="3" id="KW-1185">Reference proteome</keyword>
<keyword evidence="1" id="KW-1133">Transmembrane helix</keyword>
<evidence type="ECO:0000256" key="1">
    <source>
        <dbReference type="SAM" id="Phobius"/>
    </source>
</evidence>
<dbReference type="AlphaFoldDB" id="A0A4Y7K0P2"/>
<organism evidence="2 3">
    <name type="scientific">Papaver somniferum</name>
    <name type="common">Opium poppy</name>
    <dbReference type="NCBI Taxonomy" id="3469"/>
    <lineage>
        <taxon>Eukaryota</taxon>
        <taxon>Viridiplantae</taxon>
        <taxon>Streptophyta</taxon>
        <taxon>Embryophyta</taxon>
        <taxon>Tracheophyta</taxon>
        <taxon>Spermatophyta</taxon>
        <taxon>Magnoliopsida</taxon>
        <taxon>Ranunculales</taxon>
        <taxon>Papaveraceae</taxon>
        <taxon>Papaveroideae</taxon>
        <taxon>Papaver</taxon>
    </lineage>
</organism>
<sequence length="164" mass="18666">MSKPPSDDDNAYQLLAASQKLFALALVYLHPYFYLPLQGSSFDQRRFPCTSLVPVLDNDFLSFLLFSYLWSIEELLFNSMLTDQCSYLICFRKIELGRLSATIPVLFMRCLSSIPLHMFLLCFHEFISEEILGGTVQVPTLTGDVVLKVPPGTQPVHKVVLKRK</sequence>
<feature type="non-terminal residue" evidence="2">
    <location>
        <position position="164"/>
    </location>
</feature>
<keyword evidence="1" id="KW-0472">Membrane</keyword>
<gene>
    <name evidence="2" type="ORF">C5167_009218</name>
</gene>
<dbReference type="EMBL" id="CM010720">
    <property type="protein sequence ID" value="RZC65528.1"/>
    <property type="molecule type" value="Genomic_DNA"/>
</dbReference>
<evidence type="ECO:0000313" key="3">
    <source>
        <dbReference type="Proteomes" id="UP000316621"/>
    </source>
</evidence>
<accession>A0A4Y7K0P2</accession>
<name>A0A4Y7K0P2_PAPSO</name>